<reference evidence="2 3" key="1">
    <citation type="journal article" date="2014" name="PLoS ONE">
        <title>De novo Genome Assembly of the Fungal Plant Pathogen Pyrenophora semeniperda.</title>
        <authorList>
            <person name="Soliai M.M."/>
            <person name="Meyer S.E."/>
            <person name="Udall J.A."/>
            <person name="Elzinga D.E."/>
            <person name="Hermansen R.A."/>
            <person name="Bodily P.M."/>
            <person name="Hart A.A."/>
            <person name="Coleman C.E."/>
        </authorList>
    </citation>
    <scope>NUCLEOTIDE SEQUENCE [LARGE SCALE GENOMIC DNA]</scope>
    <source>
        <strain evidence="2 3">CCB06</strain>
        <tissue evidence="2">Mycelium</tissue>
    </source>
</reference>
<dbReference type="EMBL" id="KE747809">
    <property type="protein sequence ID" value="RMZ66813.1"/>
    <property type="molecule type" value="Genomic_DNA"/>
</dbReference>
<sequence>MQFSTIVLALAATASAAVLPREEFETPREQPHGPQGYWAVSLSNGPDGTKDAYFLTTTYYNDDVYRFPDGYTNTCVVAPNAERPINHPRGCDKTGYEWSYENRSKS</sequence>
<keyword evidence="1" id="KW-0732">Signal</keyword>
<keyword evidence="3" id="KW-1185">Reference proteome</keyword>
<gene>
    <name evidence="2" type="ORF">GMOD_00002181</name>
</gene>
<organism evidence="2 3">
    <name type="scientific">Pyrenophora seminiperda CCB06</name>
    <dbReference type="NCBI Taxonomy" id="1302712"/>
    <lineage>
        <taxon>Eukaryota</taxon>
        <taxon>Fungi</taxon>
        <taxon>Dikarya</taxon>
        <taxon>Ascomycota</taxon>
        <taxon>Pezizomycotina</taxon>
        <taxon>Dothideomycetes</taxon>
        <taxon>Pleosporomycetidae</taxon>
        <taxon>Pleosporales</taxon>
        <taxon>Pleosporineae</taxon>
        <taxon>Pleosporaceae</taxon>
        <taxon>Pyrenophora</taxon>
    </lineage>
</organism>
<evidence type="ECO:0000256" key="1">
    <source>
        <dbReference type="SAM" id="SignalP"/>
    </source>
</evidence>
<accession>A0A3M7LX32</accession>
<dbReference type="AlphaFoldDB" id="A0A3M7LX32"/>
<evidence type="ECO:0000313" key="3">
    <source>
        <dbReference type="Proteomes" id="UP000265663"/>
    </source>
</evidence>
<evidence type="ECO:0000313" key="2">
    <source>
        <dbReference type="EMBL" id="RMZ66813.1"/>
    </source>
</evidence>
<proteinExistence type="predicted"/>
<feature type="chain" id="PRO_5017949860" evidence="1">
    <location>
        <begin position="17"/>
        <end position="106"/>
    </location>
</feature>
<name>A0A3M7LX32_9PLEO</name>
<dbReference type="Proteomes" id="UP000265663">
    <property type="component" value="Unassembled WGS sequence"/>
</dbReference>
<feature type="signal peptide" evidence="1">
    <location>
        <begin position="1"/>
        <end position="16"/>
    </location>
</feature>
<protein>
    <submittedName>
        <fullName evidence="2">Uncharacterized protein</fullName>
    </submittedName>
</protein>
<dbReference type="OrthoDB" id="10323125at2759"/>